<dbReference type="EMBL" id="CP011070">
    <property type="protein sequence ID" value="AJW71829.1"/>
    <property type="molecule type" value="Genomic_DNA"/>
</dbReference>
<proteinExistence type="predicted"/>
<evidence type="ECO:0000313" key="1">
    <source>
        <dbReference type="EMBL" id="AJW71829.1"/>
    </source>
</evidence>
<dbReference type="Proteomes" id="UP000032408">
    <property type="component" value="Chromosome"/>
</dbReference>
<protein>
    <recommendedName>
        <fullName evidence="3">SGNH/GDSL hydrolase family protein</fullName>
    </recommendedName>
</protein>
<accession>A0A0D5C4W5</accession>
<sequence length="308" mass="35624">MKKILLSISLALLISFSLFVSFQYIFQKEMTTNETQFFSRTFDDSDKILLIGSSHVGMLDSEEIEKIINENHSEEFEIYNLAKGSDTPTKRLKHFSQIHSLKPILVVYGLGFRDFAGITPINNEYPLPNPENFIKNSFYFEADFLQNPKLTTLNVIRNIVGVTPSHATSMTSTPFFPYSERHSNIMYLEDIGIFYKNNAEVTKIPEPENNLQLQSLIFLLNQFENNNIDVILFITPHNSEYLETLNDVDKKNFENIIEFIENKYDIHVNSLLTNYTKSEIWSSPNHIVHGPKGFIFNQDIAKMIIEET</sequence>
<keyword evidence="2" id="KW-1185">Reference proteome</keyword>
<dbReference type="AlphaFoldDB" id="A0A0D5C4W5"/>
<reference evidence="2" key="1">
    <citation type="submission" date="2015-03" db="EMBL/GenBank/DDBJ databases">
        <title>Characterization of two novel Thaumarchaeota isolated from the Northern Adriatic Sea.</title>
        <authorList>
            <person name="Bayer B."/>
            <person name="Vojvoda J."/>
            <person name="Offre P."/>
            <person name="Srivastava A."/>
            <person name="Elisabeth N."/>
            <person name="Garcia J.A.L."/>
            <person name="Schleper C."/>
            <person name="Herndl G.J."/>
        </authorList>
    </citation>
    <scope>NUCLEOTIDE SEQUENCE [LARGE SCALE GENOMIC DNA]</scope>
    <source>
        <strain evidence="2">NF5</strain>
    </source>
</reference>
<gene>
    <name evidence="1" type="ORF">NADRNF5_2157</name>
</gene>
<reference evidence="1 2" key="2">
    <citation type="journal article" date="2016" name="ISME J.">
        <title>Physiological and genomic characterization of two novel marine thaumarchaeal strains indicates niche differentiation.</title>
        <authorList>
            <person name="Bayer B."/>
            <person name="Vojvoda J."/>
            <person name="Offre P."/>
            <person name="Alves R.J."/>
            <person name="Elisabeth N.H."/>
            <person name="Garcia J.A."/>
            <person name="Volland J.M."/>
            <person name="Srivastava A."/>
            <person name="Schleper C."/>
            <person name="Herndl G.J."/>
        </authorList>
    </citation>
    <scope>NUCLEOTIDE SEQUENCE [LARGE SCALE GENOMIC DNA]</scope>
    <source>
        <strain evidence="1 2">NF5</strain>
    </source>
</reference>
<dbReference type="SUPFAM" id="SSF52266">
    <property type="entry name" value="SGNH hydrolase"/>
    <property type="match status" value="1"/>
</dbReference>
<evidence type="ECO:0000313" key="2">
    <source>
        <dbReference type="Proteomes" id="UP000032408"/>
    </source>
</evidence>
<evidence type="ECO:0008006" key="3">
    <source>
        <dbReference type="Google" id="ProtNLM"/>
    </source>
</evidence>
<dbReference type="HOGENOM" id="CLU_838377_0_0_2"/>
<dbReference type="KEGG" id="nin:NADRNF5_2157"/>
<name>A0A0D5C4W5_9ARCH</name>
<organism evidence="1 2">
    <name type="scientific">Nitrosopumilus adriaticus</name>
    <dbReference type="NCBI Taxonomy" id="1580092"/>
    <lineage>
        <taxon>Archaea</taxon>
        <taxon>Nitrososphaerota</taxon>
        <taxon>Nitrososphaeria</taxon>
        <taxon>Nitrosopumilales</taxon>
        <taxon>Nitrosopumilaceae</taxon>
        <taxon>Nitrosopumilus</taxon>
    </lineage>
</organism>